<sequence>MAKITKRAVEAAEPNGRDYFLWCDELPGFGVRIFASGRRSYLIQYRAGGRSRRVTIGLHGALTADEARREAKALLGQVARGEDPAEERVTRRAAMTVADLCTAYVTAAEAGLIMGKGGQAKKDSTLYVDRGRIERHIKPLLGKRLVAGHDARGLGGQGARPQERMAVQRPSQGQTRHRRLADPIADLGPRRQGSLRMSNIIRFPAGRPVPAERIPREQFERLAGLALDVVDQILVLLDADRGGPASADGATPIACDDRLPGER</sequence>
<evidence type="ECO:0000256" key="1">
    <source>
        <dbReference type="ARBA" id="ARBA00008857"/>
    </source>
</evidence>
<feature type="region of interest" description="Disordered" evidence="3">
    <location>
        <begin position="242"/>
        <end position="263"/>
    </location>
</feature>
<evidence type="ECO:0000313" key="5">
    <source>
        <dbReference type="EMBL" id="GJD64424.1"/>
    </source>
</evidence>
<proteinExistence type="inferred from homology"/>
<gene>
    <name evidence="5" type="ORF">MPEAHAMD_4606</name>
</gene>
<dbReference type="Pfam" id="PF13356">
    <property type="entry name" value="Arm-DNA-bind_3"/>
    <property type="match status" value="1"/>
</dbReference>
<reference evidence="5" key="2">
    <citation type="submission" date="2021-08" db="EMBL/GenBank/DDBJ databases">
        <authorList>
            <person name="Tani A."/>
            <person name="Ola A."/>
            <person name="Ogura Y."/>
            <person name="Katsura K."/>
            <person name="Hayashi T."/>
        </authorList>
    </citation>
    <scope>NUCLEOTIDE SEQUENCE</scope>
    <source>
        <strain evidence="5">JCM 32048</strain>
    </source>
</reference>
<reference evidence="5" key="1">
    <citation type="journal article" date="2016" name="Front. Microbiol.">
        <title>Genome Sequence of the Piezophilic, Mesophilic Sulfate-Reducing Bacterium Desulfovibrio indicus J2T.</title>
        <authorList>
            <person name="Cao J."/>
            <person name="Maignien L."/>
            <person name="Shao Z."/>
            <person name="Alain K."/>
            <person name="Jebbar M."/>
        </authorList>
    </citation>
    <scope>NUCLEOTIDE SEQUENCE</scope>
    <source>
        <strain evidence="5">JCM 32048</strain>
    </source>
</reference>
<dbReference type="InterPro" id="IPR050808">
    <property type="entry name" value="Phage_Integrase"/>
</dbReference>
<organism evidence="5 6">
    <name type="scientific">Methylobacterium frigidaeris</name>
    <dbReference type="NCBI Taxonomy" id="2038277"/>
    <lineage>
        <taxon>Bacteria</taxon>
        <taxon>Pseudomonadati</taxon>
        <taxon>Pseudomonadota</taxon>
        <taxon>Alphaproteobacteria</taxon>
        <taxon>Hyphomicrobiales</taxon>
        <taxon>Methylobacteriaceae</taxon>
        <taxon>Methylobacterium</taxon>
    </lineage>
</organism>
<dbReference type="PANTHER" id="PTHR30629:SF2">
    <property type="entry name" value="PROPHAGE INTEGRASE INTS-RELATED"/>
    <property type="match status" value="1"/>
</dbReference>
<dbReference type="GO" id="GO:0015074">
    <property type="term" value="P:DNA integration"/>
    <property type="evidence" value="ECO:0007669"/>
    <property type="project" value="UniProtKB-KW"/>
</dbReference>
<accession>A0AA37HES3</accession>
<evidence type="ECO:0000256" key="2">
    <source>
        <dbReference type="ARBA" id="ARBA00022908"/>
    </source>
</evidence>
<dbReference type="Proteomes" id="UP001055286">
    <property type="component" value="Unassembled WGS sequence"/>
</dbReference>
<dbReference type="RefSeq" id="WP_099901613.1">
    <property type="nucleotide sequence ID" value="NZ_BPQJ01000025.1"/>
</dbReference>
<comment type="similarity">
    <text evidence="1">Belongs to the 'phage' integrase family.</text>
</comment>
<comment type="caution">
    <text evidence="5">The sequence shown here is derived from an EMBL/GenBank/DDBJ whole genome shotgun (WGS) entry which is preliminary data.</text>
</comment>
<dbReference type="PANTHER" id="PTHR30629">
    <property type="entry name" value="PROPHAGE INTEGRASE"/>
    <property type="match status" value="1"/>
</dbReference>
<feature type="domain" description="Integrase DNA-binding" evidence="4">
    <location>
        <begin position="4"/>
        <end position="88"/>
    </location>
</feature>
<protein>
    <recommendedName>
        <fullName evidence="4">Integrase DNA-binding domain-containing protein</fullName>
    </recommendedName>
</protein>
<dbReference type="EMBL" id="BPQJ01000025">
    <property type="protein sequence ID" value="GJD64424.1"/>
    <property type="molecule type" value="Genomic_DNA"/>
</dbReference>
<evidence type="ECO:0000259" key="4">
    <source>
        <dbReference type="Pfam" id="PF13356"/>
    </source>
</evidence>
<keyword evidence="2" id="KW-0229">DNA integration</keyword>
<dbReference type="AlphaFoldDB" id="A0AA37HES3"/>
<evidence type="ECO:0000256" key="3">
    <source>
        <dbReference type="SAM" id="MobiDB-lite"/>
    </source>
</evidence>
<dbReference type="Gene3D" id="3.30.160.390">
    <property type="entry name" value="Integrase, DNA-binding domain"/>
    <property type="match status" value="1"/>
</dbReference>
<dbReference type="InterPro" id="IPR025166">
    <property type="entry name" value="Integrase_DNA_bind_dom"/>
</dbReference>
<keyword evidence="6" id="KW-1185">Reference proteome</keyword>
<evidence type="ECO:0000313" key="6">
    <source>
        <dbReference type="Proteomes" id="UP001055286"/>
    </source>
</evidence>
<dbReference type="InterPro" id="IPR038488">
    <property type="entry name" value="Integrase_DNA-bd_sf"/>
</dbReference>
<name>A0AA37HES3_9HYPH</name>
<feature type="region of interest" description="Disordered" evidence="3">
    <location>
        <begin position="153"/>
        <end position="178"/>
    </location>
</feature>